<comment type="caution">
    <text evidence="1">The sequence shown here is derived from an EMBL/GenBank/DDBJ whole genome shotgun (WGS) entry which is preliminary data.</text>
</comment>
<name>A0ABS1NM74_9ACTN</name>
<dbReference type="Proteomes" id="UP000634229">
    <property type="component" value="Unassembled WGS sequence"/>
</dbReference>
<keyword evidence="2" id="KW-1185">Reference proteome</keyword>
<dbReference type="EMBL" id="JAERRF010000026">
    <property type="protein sequence ID" value="MBL1101198.1"/>
    <property type="molecule type" value="Genomic_DNA"/>
</dbReference>
<dbReference type="InterPro" id="IPR021903">
    <property type="entry name" value="DUF3515"/>
</dbReference>
<reference evidence="1 2" key="1">
    <citation type="submission" date="2021-01" db="EMBL/GenBank/DDBJ databases">
        <title>WGS of actinomycetes isolated from Thailand.</title>
        <authorList>
            <person name="Thawai C."/>
        </authorList>
    </citation>
    <scope>NUCLEOTIDE SEQUENCE [LARGE SCALE GENOMIC DNA]</scope>
    <source>
        <strain evidence="1 2">CA1R205</strain>
    </source>
</reference>
<sequence>MNWAAWWSPRSSKWRASREPSPAPWSICSPPYARAVNSAHRSSTRKIAPLAATAALVLFSVAGCSFTEDSDDSAAPAVPKPTKQAAALCRALHKELPGTVNGLKRREPEPASEFTAVWGDPAVSLRCGVSRPAAMSASTRSAGVNGVEWLPEKRDDGYRFTTVLRRAYVEVTVPEKYAPEVDPLIDLASAVKKTVPEGVA</sequence>
<protein>
    <submittedName>
        <fullName evidence="1">DUF3515 domain-containing protein</fullName>
    </submittedName>
</protein>
<accession>A0ABS1NM74</accession>
<organism evidence="1 2">
    <name type="scientific">Streptomyces coffeae</name>
    <dbReference type="NCBI Taxonomy" id="621382"/>
    <lineage>
        <taxon>Bacteria</taxon>
        <taxon>Bacillati</taxon>
        <taxon>Actinomycetota</taxon>
        <taxon>Actinomycetes</taxon>
        <taxon>Kitasatosporales</taxon>
        <taxon>Streptomycetaceae</taxon>
        <taxon>Streptomyces</taxon>
    </lineage>
</organism>
<gene>
    <name evidence="1" type="ORF">JK363_31970</name>
</gene>
<evidence type="ECO:0000313" key="1">
    <source>
        <dbReference type="EMBL" id="MBL1101198.1"/>
    </source>
</evidence>
<proteinExistence type="predicted"/>
<dbReference type="Pfam" id="PF12028">
    <property type="entry name" value="DUF3515"/>
    <property type="match status" value="1"/>
</dbReference>
<evidence type="ECO:0000313" key="2">
    <source>
        <dbReference type="Proteomes" id="UP000634229"/>
    </source>
</evidence>